<evidence type="ECO:0000313" key="1">
    <source>
        <dbReference type="EMBL" id="QPC80932.1"/>
    </source>
</evidence>
<dbReference type="Gene3D" id="3.30.70.2940">
    <property type="match status" value="1"/>
</dbReference>
<dbReference type="AlphaFoldDB" id="A0A7S8E5W1"/>
<dbReference type="EMBL" id="CP062983">
    <property type="protein sequence ID" value="QPC80932.1"/>
    <property type="molecule type" value="Genomic_DNA"/>
</dbReference>
<dbReference type="Pfam" id="PF09700">
    <property type="entry name" value="Cas_Cmr3"/>
    <property type="match status" value="1"/>
</dbReference>
<proteinExistence type="predicted"/>
<dbReference type="InterPro" id="IPR010165">
    <property type="entry name" value="CRISPR-Cmr3_IIIB"/>
</dbReference>
<name>A0A7S8E5W1_9CHLR</name>
<keyword evidence="2" id="KW-1185">Reference proteome</keyword>
<sequence length="388" mass="43309">MTWLEIRPRDVWLFRDGKPFSAGEDHSAHSMFPPTPLTVQGALRQKISESLGVSLWQYKNASKGKTSTNEAEQAVAFIGKHGDMSDFGKFNMCGPFVGLRTNSSTIPLFPVPADLFKHSKTHDFRLSRPGQSLSSDMGEDFSFPEVIEDFENLPGYWMTGDTFKAYLGNSVPDSSKFTEEGAYQDALTAYQAGKHIWHSQLVYQNDNRFGVSTNALTSFREEGQLYQVQFVRPQSGIGLLVSVNDEIPTYLLEGTMTIGGEQRQAKVEKVENVALPAHPESISGQFKVIFLTPTYFDDGWQPKDGDWSEVFGGHEVTLKSVVLYRPLKIGGWSNANNRARAMHNYVAPGSVYYFQTDATFQPLEAITQVPNKINVKALGFGQYAIGQW</sequence>
<dbReference type="NCBIfam" id="TIGR01888">
    <property type="entry name" value="cas_cmr3"/>
    <property type="match status" value="1"/>
</dbReference>
<dbReference type="InterPro" id="IPR019117">
    <property type="entry name" value="CRISPR-assoc_protein_Cmr3"/>
</dbReference>
<reference evidence="1 2" key="1">
    <citation type="submission" date="2020-02" db="EMBL/GenBank/DDBJ databases">
        <authorList>
            <person name="Zheng R.K."/>
            <person name="Sun C.M."/>
        </authorList>
    </citation>
    <scope>NUCLEOTIDE SEQUENCE [LARGE SCALE GENOMIC DNA]</scope>
    <source>
        <strain evidence="2">rifampicinis</strain>
    </source>
</reference>
<dbReference type="KEGG" id="pmet:G4Y79_14580"/>
<organism evidence="1 2">
    <name type="scientific">Phototrophicus methaneseepsis</name>
    <dbReference type="NCBI Taxonomy" id="2710758"/>
    <lineage>
        <taxon>Bacteria</taxon>
        <taxon>Bacillati</taxon>
        <taxon>Chloroflexota</taxon>
        <taxon>Candidatus Thermofontia</taxon>
        <taxon>Phototrophicales</taxon>
        <taxon>Phototrophicaceae</taxon>
        <taxon>Phototrophicus</taxon>
    </lineage>
</organism>
<dbReference type="RefSeq" id="WP_195169007.1">
    <property type="nucleotide sequence ID" value="NZ_CP062983.1"/>
</dbReference>
<accession>A0A7S8E5W1</accession>
<dbReference type="Proteomes" id="UP000594468">
    <property type="component" value="Chromosome"/>
</dbReference>
<dbReference type="Gene3D" id="2.60.40.4350">
    <property type="match status" value="1"/>
</dbReference>
<protein>
    <submittedName>
        <fullName evidence="1">Type III-B CRISPR module-associated protein Cmr3</fullName>
    </submittedName>
</protein>
<evidence type="ECO:0000313" key="2">
    <source>
        <dbReference type="Proteomes" id="UP000594468"/>
    </source>
</evidence>
<gene>
    <name evidence="1" type="primary">cmr3</name>
    <name evidence="1" type="ORF">G4Y79_14580</name>
</gene>